<feature type="region of interest" description="Disordered" evidence="1">
    <location>
        <begin position="969"/>
        <end position="1035"/>
    </location>
</feature>
<sequence length="1035" mass="116024">MEWLSVQWMECLWKFLNNCLQRRLSFQWRGLTDLLEIPKDLVFDAKSIVSFSGEPVNISRKKKEMKLEFRLLCDILAKTISVKAGSFDAITQEKFLMMAAIIYGVRINWSRIFFNILKDMVTPGTRQAKGYAILISLLLENVSNLELGESSEFPPSKILTEKTVHRYIVLNDKVGMEEVADASRVKKTPVKRAVSKKRLPAAEAEPVVKKKRTTKSKSVSLKDTLDILPVAHEAVPLHMVAPTPAAPAEQPPMPNKNSQKRKRSIVGAEAVEVVEPVVESVKKQQAETAVDSVYVETVVESVDEPVSLPAVADVINEGISTADDVDIIIEQVIAETAQIQTDEGDQDVDTSDVGERVDEFITETVEEMEAEAIELSADESISLEDIFMTIPVESPLPSAGMEITRITLGKSISIPGVNEGDWYKAGLPKIPETDKGKAPLQERDPVKGNPVKEQILLILADIECLVQLREQVIDEVDKFFNSFSLKRLATLKIDESYFDKEALILSWAETDSTRVALNRRTYILTKYRELLIRKFFEARKINFVPGEGSSATDLLDKLSDIHLFVVEELKEQTMAHGLKWEKTCCSQIFEGRPRDRGAILARTNTNTRSSCWIRTMICVDGVLVIEPCADHWVTIPREVVNKEILPQISYVDTLPPFNDFYRVMRKRWTDVSLEVQEFFASDRLLPVGSLNFCRSLIVVEPVPNFVVRRQTIVSRRLFQLCTAFAQYNLFGALNTVDISSFLSVVVQDRPAATSFVSVSQHVQSVASSDFVDQHVQLFLDQRPHSPSTTTNSSMHFSEDIHLGDDATSNQFSLPNVSTNFSASFDDLRASTQLISNQKKDTRRIDDDQNDVLSKLNTLEKAILAALDQHTVANRNMIHGARQEARTQSNVLSIHLNEFRKGFQGHSAFVTSDLAAMRQEKKAQKAMLASLDEQVAATRYDLLDFRAKAQETLNIITDQLSELVAYINRGGNEKNGEESSSQRPQPPPDDQNRPGGGSKSCSRGDRSGSSKRRHYSSGGGPFRRSFEDWLGYLKTG</sequence>
<evidence type="ECO:0000313" key="3">
    <source>
        <dbReference type="Proteomes" id="UP000250235"/>
    </source>
</evidence>
<dbReference type="AlphaFoldDB" id="A0A2Z7BJN7"/>
<feature type="region of interest" description="Disordered" evidence="1">
    <location>
        <begin position="243"/>
        <end position="263"/>
    </location>
</feature>
<organism evidence="2 3">
    <name type="scientific">Dorcoceras hygrometricum</name>
    <dbReference type="NCBI Taxonomy" id="472368"/>
    <lineage>
        <taxon>Eukaryota</taxon>
        <taxon>Viridiplantae</taxon>
        <taxon>Streptophyta</taxon>
        <taxon>Embryophyta</taxon>
        <taxon>Tracheophyta</taxon>
        <taxon>Spermatophyta</taxon>
        <taxon>Magnoliopsida</taxon>
        <taxon>eudicotyledons</taxon>
        <taxon>Gunneridae</taxon>
        <taxon>Pentapetalae</taxon>
        <taxon>asterids</taxon>
        <taxon>lamiids</taxon>
        <taxon>Lamiales</taxon>
        <taxon>Gesneriaceae</taxon>
        <taxon>Didymocarpoideae</taxon>
        <taxon>Trichosporeae</taxon>
        <taxon>Loxocarpinae</taxon>
        <taxon>Dorcoceras</taxon>
    </lineage>
</organism>
<name>A0A2Z7BJN7_9LAMI</name>
<dbReference type="EMBL" id="KV005049">
    <property type="protein sequence ID" value="KZV34500.1"/>
    <property type="molecule type" value="Genomic_DNA"/>
</dbReference>
<accession>A0A2Z7BJN7</accession>
<gene>
    <name evidence="2" type="ORF">F511_25325</name>
</gene>
<protein>
    <submittedName>
        <fullName evidence="2">Uncharacterized protein</fullName>
    </submittedName>
</protein>
<dbReference type="Proteomes" id="UP000250235">
    <property type="component" value="Unassembled WGS sequence"/>
</dbReference>
<proteinExistence type="predicted"/>
<evidence type="ECO:0000313" key="2">
    <source>
        <dbReference type="EMBL" id="KZV34500.1"/>
    </source>
</evidence>
<keyword evidence="3" id="KW-1185">Reference proteome</keyword>
<evidence type="ECO:0000256" key="1">
    <source>
        <dbReference type="SAM" id="MobiDB-lite"/>
    </source>
</evidence>
<reference evidence="2 3" key="1">
    <citation type="journal article" date="2015" name="Proc. Natl. Acad. Sci. U.S.A.">
        <title>The resurrection genome of Boea hygrometrica: A blueprint for survival of dehydration.</title>
        <authorList>
            <person name="Xiao L."/>
            <person name="Yang G."/>
            <person name="Zhang L."/>
            <person name="Yang X."/>
            <person name="Zhao S."/>
            <person name="Ji Z."/>
            <person name="Zhou Q."/>
            <person name="Hu M."/>
            <person name="Wang Y."/>
            <person name="Chen M."/>
            <person name="Xu Y."/>
            <person name="Jin H."/>
            <person name="Xiao X."/>
            <person name="Hu G."/>
            <person name="Bao F."/>
            <person name="Hu Y."/>
            <person name="Wan P."/>
            <person name="Li L."/>
            <person name="Deng X."/>
            <person name="Kuang T."/>
            <person name="Xiang C."/>
            <person name="Zhu J.K."/>
            <person name="Oliver M.J."/>
            <person name="He Y."/>
        </authorList>
    </citation>
    <scope>NUCLEOTIDE SEQUENCE [LARGE SCALE GENOMIC DNA]</scope>
    <source>
        <strain evidence="3">cv. XS01</strain>
    </source>
</reference>